<dbReference type="GO" id="GO:0030497">
    <property type="term" value="P:fatty acid elongation"/>
    <property type="evidence" value="ECO:0007669"/>
    <property type="project" value="TreeGrafter"/>
</dbReference>
<proteinExistence type="inferred from homology"/>
<keyword evidence="3" id="KW-0560">Oxidoreductase</keyword>
<dbReference type="InterPro" id="IPR002347">
    <property type="entry name" value="SDR_fam"/>
</dbReference>
<evidence type="ECO:0000256" key="3">
    <source>
        <dbReference type="ARBA" id="ARBA00023002"/>
    </source>
</evidence>
<dbReference type="PRINTS" id="PR00081">
    <property type="entry name" value="GDHRDH"/>
</dbReference>
<evidence type="ECO:0000313" key="5">
    <source>
        <dbReference type="Proteomes" id="UP000887574"/>
    </source>
</evidence>
<keyword evidence="2" id="KW-0443">Lipid metabolism</keyword>
<organism evidence="5 6">
    <name type="scientific">Ditylenchus dipsaci</name>
    <dbReference type="NCBI Taxonomy" id="166011"/>
    <lineage>
        <taxon>Eukaryota</taxon>
        <taxon>Metazoa</taxon>
        <taxon>Ecdysozoa</taxon>
        <taxon>Nematoda</taxon>
        <taxon>Chromadorea</taxon>
        <taxon>Rhabditida</taxon>
        <taxon>Tylenchina</taxon>
        <taxon>Tylenchomorpha</taxon>
        <taxon>Sphaerularioidea</taxon>
        <taxon>Anguinidae</taxon>
        <taxon>Anguininae</taxon>
        <taxon>Ditylenchus</taxon>
    </lineage>
</organism>
<keyword evidence="2" id="KW-0752">Steroid biosynthesis</keyword>
<evidence type="ECO:0000256" key="1">
    <source>
        <dbReference type="ARBA" id="ARBA00022857"/>
    </source>
</evidence>
<reference evidence="6" key="1">
    <citation type="submission" date="2022-11" db="UniProtKB">
        <authorList>
            <consortium name="WormBaseParasite"/>
        </authorList>
    </citation>
    <scope>IDENTIFICATION</scope>
</reference>
<dbReference type="GO" id="GO:0016491">
    <property type="term" value="F:oxidoreductase activity"/>
    <property type="evidence" value="ECO:0007669"/>
    <property type="project" value="UniProtKB-KW"/>
</dbReference>
<accession>A0A915E267</accession>
<comment type="similarity">
    <text evidence="4">Belongs to the short-chain dehydrogenases/reductases (SDR) family. 17-beta-HSD 3 subfamily.</text>
</comment>
<dbReference type="Gene3D" id="3.40.50.720">
    <property type="entry name" value="NAD(P)-binding Rossmann-like Domain"/>
    <property type="match status" value="1"/>
</dbReference>
<name>A0A915E267_9BILA</name>
<keyword evidence="2" id="KW-0444">Lipid biosynthesis</keyword>
<evidence type="ECO:0000256" key="4">
    <source>
        <dbReference type="ARBA" id="ARBA00038261"/>
    </source>
</evidence>
<dbReference type="WBParaSite" id="jg26156">
    <property type="protein sequence ID" value="jg26156"/>
    <property type="gene ID" value="jg26156"/>
</dbReference>
<keyword evidence="1" id="KW-0521">NADP</keyword>
<dbReference type="AlphaFoldDB" id="A0A915E267"/>
<dbReference type="Proteomes" id="UP000887574">
    <property type="component" value="Unplaced"/>
</dbReference>
<dbReference type="Pfam" id="PF00106">
    <property type="entry name" value="adh_short"/>
    <property type="match status" value="1"/>
</dbReference>
<protein>
    <submittedName>
        <fullName evidence="6">Uncharacterized protein</fullName>
    </submittedName>
</protein>
<dbReference type="SUPFAM" id="SSF51735">
    <property type="entry name" value="NAD(P)-binding Rossmann-fold domains"/>
    <property type="match status" value="1"/>
</dbReference>
<dbReference type="GO" id="GO:0006694">
    <property type="term" value="P:steroid biosynthetic process"/>
    <property type="evidence" value="ECO:0007669"/>
    <property type="project" value="UniProtKB-KW"/>
</dbReference>
<sequence>MLPWLFRIQSVVLYLCDCFPFLFAVPQNLQVLAGAKWAVITGSTDGIGLAYAFELAKKGFELVLISRSQEKLEKTIAFDFTNANLKDYESKIFSQLNELEIGVLVNNVGLSYEYPERFEKIAGGLQRVTDITVINTVPATVLSAFVLAQMVKRNAGVVINLASSAAATKKYVTWLSSILRKEYANTGITIQTVCPMLVATKMSKIRKTSFFTVSPEAFARAAVKSIGHVEETAGCLPHQIQSELLFEYLPDFVMSKIVTSDALKTRARALKKKEAAEKKE</sequence>
<dbReference type="GO" id="GO:0005783">
    <property type="term" value="C:endoplasmic reticulum"/>
    <property type="evidence" value="ECO:0007669"/>
    <property type="project" value="TreeGrafter"/>
</dbReference>
<evidence type="ECO:0000256" key="2">
    <source>
        <dbReference type="ARBA" id="ARBA00022955"/>
    </source>
</evidence>
<dbReference type="InterPro" id="IPR036291">
    <property type="entry name" value="NAD(P)-bd_dom_sf"/>
</dbReference>
<dbReference type="CDD" id="cd05356">
    <property type="entry name" value="17beta-HSD1_like_SDR_c"/>
    <property type="match status" value="1"/>
</dbReference>
<evidence type="ECO:0000313" key="6">
    <source>
        <dbReference type="WBParaSite" id="jg26156"/>
    </source>
</evidence>
<dbReference type="PANTHER" id="PTHR43086">
    <property type="entry name" value="VERY-LONG-CHAIN 3-OXOOACYL-COA REDUCTASE"/>
    <property type="match status" value="1"/>
</dbReference>
<dbReference type="PANTHER" id="PTHR43086:SF2">
    <property type="entry name" value="HYDROXYSTEROID DEHYDROGENASE-LIKE PROTEIN 1"/>
    <property type="match status" value="1"/>
</dbReference>
<keyword evidence="5" id="KW-1185">Reference proteome</keyword>
<dbReference type="PIRSF" id="PIRSF000126">
    <property type="entry name" value="11-beta-HSD1"/>
    <property type="match status" value="1"/>
</dbReference>